<dbReference type="PANTHER" id="PTHR32089:SF112">
    <property type="entry name" value="LYSOZYME-LIKE PROTEIN-RELATED"/>
    <property type="match status" value="1"/>
</dbReference>
<organism evidence="8">
    <name type="scientific">Geobacter metallireducens</name>
    <dbReference type="NCBI Taxonomy" id="28232"/>
    <lineage>
        <taxon>Bacteria</taxon>
        <taxon>Pseudomonadati</taxon>
        <taxon>Thermodesulfobacteriota</taxon>
        <taxon>Desulfuromonadia</taxon>
        <taxon>Geobacterales</taxon>
        <taxon>Geobacteraceae</taxon>
        <taxon>Geobacter</taxon>
    </lineage>
</organism>
<dbReference type="PROSITE" id="PS50111">
    <property type="entry name" value="CHEMOTAXIS_TRANSDUC_2"/>
    <property type="match status" value="1"/>
</dbReference>
<dbReference type="PROSITE" id="PS50885">
    <property type="entry name" value="HAMP"/>
    <property type="match status" value="1"/>
</dbReference>
<feature type="transmembrane region" description="Helical" evidence="5">
    <location>
        <begin position="7"/>
        <end position="32"/>
    </location>
</feature>
<feature type="domain" description="Methyl-accepting transducer" evidence="6">
    <location>
        <begin position="553"/>
        <end position="789"/>
    </location>
</feature>
<sequence>MKVKNKLIVNMLVTVAGIAVIAGASLVGMRFVQGKLSLLTERSTPFQLKTIELQRAVQEHTANLLKVASSVTMAELTAARGDADKSLAEVGQSAAALAALKGGESGSADTVAELTAITGEMVKTTESRIRAEEGAKAAETQMEAKLQGISQKLRSLDASVRKVQKGSMAQLNSSNEGVKRVTARVKNAQATMGAINDVKIAILEIAAAENKAGVTLGRSHFTVASRWVTQGELAKAEKDSSSVKQLIDGMAEITRRVTGPGGLVELKNSLIARPDDETRKKFSETQALAMQTLAQMSVLMGDMVEKSADTFAAENRKFEESLRGSESAGTKLSSNSELVALGADINLTANEMFGVRSLQELESFRTAINGKFAAAAAIQAKIAGKGAKGEDARLIAQVAASLNDIKGVLFAADGAYDKLKLKLQTEQQALALNQKLKELVAREREEGRKGVTTAQAEQEKAVGSVNGMVRTFVVVVSVIGAGVLGFGILFSLFIARSITGPIGELKVIAEGFGAGDFTRRMSSRSKDEFGELAVHFNQASDKLSEITGRLLGAIRNLTEHSHQLSETAEGLAQGARDQAMQTAQSASAMTEMTQTITEVAGNAMAAADASRDALDTAARGNAVVAESVTGMEQIAAAVQESAELIRQLGASSEKIGEIVSVINDIADQTNLLALNAAIEAARAGEMGRGFAVVADEVRKLAQHTTEATAEIGGMVREIQAGMSRSVSAMETGSTKVAEGVRKADEARQSLEAIVEASNRGAEMVERIATAAEQQSATAQQVSSSVENIAEITRRNESETTEVMRSSEELKRIADELARMADWFKVGGQRAA</sequence>
<comment type="similarity">
    <text evidence="3">Belongs to the methyl-accepting chemotaxis (MCP) protein family.</text>
</comment>
<dbReference type="Pfam" id="PF00015">
    <property type="entry name" value="MCPsignal"/>
    <property type="match status" value="1"/>
</dbReference>
<dbReference type="SMART" id="SM00304">
    <property type="entry name" value="HAMP"/>
    <property type="match status" value="1"/>
</dbReference>
<dbReference type="PRINTS" id="PR00260">
    <property type="entry name" value="CHEMTRNSDUCR"/>
</dbReference>
<dbReference type="PANTHER" id="PTHR32089">
    <property type="entry name" value="METHYL-ACCEPTING CHEMOTAXIS PROTEIN MCPB"/>
    <property type="match status" value="1"/>
</dbReference>
<evidence type="ECO:0000256" key="3">
    <source>
        <dbReference type="ARBA" id="ARBA00029447"/>
    </source>
</evidence>
<dbReference type="GO" id="GO:0007165">
    <property type="term" value="P:signal transduction"/>
    <property type="evidence" value="ECO:0007669"/>
    <property type="project" value="UniProtKB-KW"/>
</dbReference>
<protein>
    <submittedName>
        <fullName evidence="8">Methyl-accepting chemotaxis protein</fullName>
    </submittedName>
</protein>
<reference evidence="8" key="1">
    <citation type="journal article" date="2020" name="mSystems">
        <title>Genome- and Community-Level Interaction Insights into Carbon Utilization and Element Cycling Functions of Hydrothermarchaeota in Hydrothermal Sediment.</title>
        <authorList>
            <person name="Zhou Z."/>
            <person name="Liu Y."/>
            <person name="Xu W."/>
            <person name="Pan J."/>
            <person name="Luo Z.H."/>
            <person name="Li M."/>
        </authorList>
    </citation>
    <scope>NUCLEOTIDE SEQUENCE [LARGE SCALE GENOMIC DNA]</scope>
    <source>
        <strain evidence="8">SpSt-349</strain>
    </source>
</reference>
<evidence type="ECO:0000259" key="6">
    <source>
        <dbReference type="PROSITE" id="PS50111"/>
    </source>
</evidence>
<name>A0A831UBN2_GEOME</name>
<dbReference type="SUPFAM" id="SSF58104">
    <property type="entry name" value="Methyl-accepting chemotaxis protein (MCP) signaling domain"/>
    <property type="match status" value="1"/>
</dbReference>
<dbReference type="SMART" id="SM00283">
    <property type="entry name" value="MA"/>
    <property type="match status" value="1"/>
</dbReference>
<dbReference type="InterPro" id="IPR003660">
    <property type="entry name" value="HAMP_dom"/>
</dbReference>
<feature type="domain" description="HAMP" evidence="7">
    <location>
        <begin position="496"/>
        <end position="548"/>
    </location>
</feature>
<evidence type="ECO:0000259" key="7">
    <source>
        <dbReference type="PROSITE" id="PS50885"/>
    </source>
</evidence>
<dbReference type="InterPro" id="IPR004089">
    <property type="entry name" value="MCPsignal_dom"/>
</dbReference>
<evidence type="ECO:0000256" key="1">
    <source>
        <dbReference type="ARBA" id="ARBA00004370"/>
    </source>
</evidence>
<dbReference type="AlphaFoldDB" id="A0A831UBN2"/>
<feature type="transmembrane region" description="Helical" evidence="5">
    <location>
        <begin position="472"/>
        <end position="495"/>
    </location>
</feature>
<dbReference type="GO" id="GO:0016020">
    <property type="term" value="C:membrane"/>
    <property type="evidence" value="ECO:0007669"/>
    <property type="project" value="UniProtKB-SubCell"/>
</dbReference>
<accession>A0A831UBN2</accession>
<dbReference type="GO" id="GO:0004888">
    <property type="term" value="F:transmembrane signaling receptor activity"/>
    <property type="evidence" value="ECO:0007669"/>
    <property type="project" value="InterPro"/>
</dbReference>
<dbReference type="FunFam" id="1.10.287.950:FF:000001">
    <property type="entry name" value="Methyl-accepting chemotaxis sensory transducer"/>
    <property type="match status" value="1"/>
</dbReference>
<dbReference type="GO" id="GO:0006935">
    <property type="term" value="P:chemotaxis"/>
    <property type="evidence" value="ECO:0007669"/>
    <property type="project" value="InterPro"/>
</dbReference>
<proteinExistence type="inferred from homology"/>
<gene>
    <name evidence="8" type="ORF">ENQ87_04140</name>
</gene>
<dbReference type="Gene3D" id="1.10.287.950">
    <property type="entry name" value="Methyl-accepting chemotaxis protein"/>
    <property type="match status" value="1"/>
</dbReference>
<evidence type="ECO:0000256" key="5">
    <source>
        <dbReference type="SAM" id="Phobius"/>
    </source>
</evidence>
<evidence type="ECO:0000256" key="4">
    <source>
        <dbReference type="PROSITE-ProRule" id="PRU00284"/>
    </source>
</evidence>
<dbReference type="CDD" id="cd11386">
    <property type="entry name" value="MCP_signal"/>
    <property type="match status" value="1"/>
</dbReference>
<comment type="subcellular location">
    <subcellularLocation>
        <location evidence="1">Membrane</location>
    </subcellularLocation>
</comment>
<keyword evidence="2 4" id="KW-0807">Transducer</keyword>
<dbReference type="CDD" id="cd06225">
    <property type="entry name" value="HAMP"/>
    <property type="match status" value="1"/>
</dbReference>
<evidence type="ECO:0000256" key="2">
    <source>
        <dbReference type="ARBA" id="ARBA00023224"/>
    </source>
</evidence>
<dbReference type="EMBL" id="DSOV01000012">
    <property type="protein sequence ID" value="HEN41557.1"/>
    <property type="molecule type" value="Genomic_DNA"/>
</dbReference>
<dbReference type="InterPro" id="IPR004090">
    <property type="entry name" value="Chemotax_Me-accpt_rcpt"/>
</dbReference>
<keyword evidence="5" id="KW-1133">Transmembrane helix</keyword>
<dbReference type="Pfam" id="PF00672">
    <property type="entry name" value="HAMP"/>
    <property type="match status" value="1"/>
</dbReference>
<evidence type="ECO:0000313" key="8">
    <source>
        <dbReference type="EMBL" id="HEN41557.1"/>
    </source>
</evidence>
<keyword evidence="5" id="KW-0472">Membrane</keyword>
<keyword evidence="5" id="KW-0812">Transmembrane</keyword>
<comment type="caution">
    <text evidence="8">The sequence shown here is derived from an EMBL/GenBank/DDBJ whole genome shotgun (WGS) entry which is preliminary data.</text>
</comment>